<keyword evidence="4" id="KW-1185">Reference proteome</keyword>
<dbReference type="Proteomes" id="UP000653305">
    <property type="component" value="Unassembled WGS sequence"/>
</dbReference>
<accession>A0A830BMK2</accession>
<protein>
    <submittedName>
        <fullName evidence="3">Myosin-6</fullName>
    </submittedName>
</protein>
<sequence>MEYKHFSHHHPLTLHKIQPGQQSQLCHGCQLPCNNNNGSILACYSCNFFLHDHCGNANRYVKHPSHPVHPLILVPTPTYCSGTFLCNGCGASGNAFSYYCPLCEIDLHVNCTFLPLKVTHNSHPHDLFLSFTAPVDRVKPPDYCRVCRKEMSFRNWFYFCEKAGCDQTLTNLLPLHTDWIRIVDRRTNVKLFRAMYDRTFLWIMIADLPKTSVLRAWSSCHLTSPQKHFRFTNLQTQTASTTVTFDFEVY</sequence>
<evidence type="ECO:0000313" key="4">
    <source>
        <dbReference type="Proteomes" id="UP000653305"/>
    </source>
</evidence>
<evidence type="ECO:0000259" key="2">
    <source>
        <dbReference type="Pfam" id="PF03107"/>
    </source>
</evidence>
<feature type="domain" description="DC1" evidence="2">
    <location>
        <begin position="6"/>
        <end position="54"/>
    </location>
</feature>
<keyword evidence="1" id="KW-0677">Repeat</keyword>
<evidence type="ECO:0000313" key="3">
    <source>
        <dbReference type="EMBL" id="GFP88076.1"/>
    </source>
</evidence>
<reference evidence="3" key="1">
    <citation type="submission" date="2020-07" db="EMBL/GenBank/DDBJ databases">
        <title>Ethylene signaling mediates host invasion by parasitic plants.</title>
        <authorList>
            <person name="Yoshida S."/>
        </authorList>
    </citation>
    <scope>NUCLEOTIDE SEQUENCE</scope>
    <source>
        <strain evidence="3">Okayama</strain>
    </source>
</reference>
<dbReference type="InterPro" id="IPR004146">
    <property type="entry name" value="DC1"/>
</dbReference>
<dbReference type="OrthoDB" id="1036688at2759"/>
<gene>
    <name evidence="3" type="ORF">PHJA_000951300</name>
</gene>
<dbReference type="EMBL" id="BMAC01000160">
    <property type="protein sequence ID" value="GFP88076.1"/>
    <property type="molecule type" value="Genomic_DNA"/>
</dbReference>
<dbReference type="SUPFAM" id="SSF57889">
    <property type="entry name" value="Cysteine-rich domain"/>
    <property type="match status" value="2"/>
</dbReference>
<dbReference type="Pfam" id="PF03107">
    <property type="entry name" value="C1_2"/>
    <property type="match status" value="3"/>
</dbReference>
<dbReference type="InterPro" id="IPR046349">
    <property type="entry name" value="C1-like_sf"/>
</dbReference>
<dbReference type="AlphaFoldDB" id="A0A830BMK2"/>
<feature type="domain" description="DC1" evidence="2">
    <location>
        <begin position="121"/>
        <end position="168"/>
    </location>
</feature>
<evidence type="ECO:0000256" key="1">
    <source>
        <dbReference type="ARBA" id="ARBA00022737"/>
    </source>
</evidence>
<feature type="domain" description="DC1" evidence="2">
    <location>
        <begin position="64"/>
        <end position="111"/>
    </location>
</feature>
<comment type="caution">
    <text evidence="3">The sequence shown here is derived from an EMBL/GenBank/DDBJ whole genome shotgun (WGS) entry which is preliminary data.</text>
</comment>
<name>A0A830BMK2_9LAMI</name>
<dbReference type="PANTHER" id="PTHR46288">
    <property type="entry name" value="PHORBOL-ESTER/DAG-TYPE DOMAIN-CONTAINING PROTEIN"/>
    <property type="match status" value="1"/>
</dbReference>
<proteinExistence type="predicted"/>
<dbReference type="PANTHER" id="PTHR46288:SF68">
    <property type="entry name" value="DC1 DOMAIN-CONTAINING PROTEIN"/>
    <property type="match status" value="1"/>
</dbReference>
<organism evidence="3 4">
    <name type="scientific">Phtheirospermum japonicum</name>
    <dbReference type="NCBI Taxonomy" id="374723"/>
    <lineage>
        <taxon>Eukaryota</taxon>
        <taxon>Viridiplantae</taxon>
        <taxon>Streptophyta</taxon>
        <taxon>Embryophyta</taxon>
        <taxon>Tracheophyta</taxon>
        <taxon>Spermatophyta</taxon>
        <taxon>Magnoliopsida</taxon>
        <taxon>eudicotyledons</taxon>
        <taxon>Gunneridae</taxon>
        <taxon>Pentapetalae</taxon>
        <taxon>asterids</taxon>
        <taxon>lamiids</taxon>
        <taxon>Lamiales</taxon>
        <taxon>Orobanchaceae</taxon>
        <taxon>Orobanchaceae incertae sedis</taxon>
        <taxon>Phtheirospermum</taxon>
    </lineage>
</organism>